<dbReference type="EMBL" id="VSRR010002602">
    <property type="protein sequence ID" value="MPC32299.1"/>
    <property type="molecule type" value="Genomic_DNA"/>
</dbReference>
<proteinExistence type="predicted"/>
<evidence type="ECO:0000313" key="2">
    <source>
        <dbReference type="Proteomes" id="UP000324222"/>
    </source>
</evidence>
<gene>
    <name evidence="1" type="ORF">E2C01_025609</name>
</gene>
<evidence type="ECO:0000313" key="1">
    <source>
        <dbReference type="EMBL" id="MPC32299.1"/>
    </source>
</evidence>
<keyword evidence="2" id="KW-1185">Reference proteome</keyword>
<sequence length="133" mass="15425">MRNDISRAANVSLDPARRLSCMSKGEERRVSHAGPPGIQLTTIKEFHPPQQVRFFTNQKATSGQNKVSEASLVFQRTQHTRPFYELMLQTRRPLRAVTSWWGAPPPLIHHLLFHYYPVINYMCNKEARMYIAC</sequence>
<dbReference type="Proteomes" id="UP000324222">
    <property type="component" value="Unassembled WGS sequence"/>
</dbReference>
<comment type="caution">
    <text evidence="1">The sequence shown here is derived from an EMBL/GenBank/DDBJ whole genome shotgun (WGS) entry which is preliminary data.</text>
</comment>
<reference evidence="1 2" key="1">
    <citation type="submission" date="2019-05" db="EMBL/GenBank/DDBJ databases">
        <title>Another draft genome of Portunus trituberculatus and its Hox gene families provides insights of decapod evolution.</title>
        <authorList>
            <person name="Jeong J.-H."/>
            <person name="Song I."/>
            <person name="Kim S."/>
            <person name="Choi T."/>
            <person name="Kim D."/>
            <person name="Ryu S."/>
            <person name="Kim W."/>
        </authorList>
    </citation>
    <scope>NUCLEOTIDE SEQUENCE [LARGE SCALE GENOMIC DNA]</scope>
    <source>
        <tissue evidence="1">Muscle</tissue>
    </source>
</reference>
<organism evidence="1 2">
    <name type="scientific">Portunus trituberculatus</name>
    <name type="common">Swimming crab</name>
    <name type="synonym">Neptunus trituberculatus</name>
    <dbReference type="NCBI Taxonomy" id="210409"/>
    <lineage>
        <taxon>Eukaryota</taxon>
        <taxon>Metazoa</taxon>
        <taxon>Ecdysozoa</taxon>
        <taxon>Arthropoda</taxon>
        <taxon>Crustacea</taxon>
        <taxon>Multicrustacea</taxon>
        <taxon>Malacostraca</taxon>
        <taxon>Eumalacostraca</taxon>
        <taxon>Eucarida</taxon>
        <taxon>Decapoda</taxon>
        <taxon>Pleocyemata</taxon>
        <taxon>Brachyura</taxon>
        <taxon>Eubrachyura</taxon>
        <taxon>Portunoidea</taxon>
        <taxon>Portunidae</taxon>
        <taxon>Portuninae</taxon>
        <taxon>Portunus</taxon>
    </lineage>
</organism>
<dbReference type="AlphaFoldDB" id="A0A5B7EGD8"/>
<accession>A0A5B7EGD8</accession>
<protein>
    <submittedName>
        <fullName evidence="1">Uncharacterized protein</fullName>
    </submittedName>
</protein>
<name>A0A5B7EGD8_PORTR</name>